<evidence type="ECO:0008006" key="3">
    <source>
        <dbReference type="Google" id="ProtNLM"/>
    </source>
</evidence>
<dbReference type="Proteomes" id="UP001382181">
    <property type="component" value="Unassembled WGS sequence"/>
</dbReference>
<gene>
    <name evidence="1" type="ORF">QBA37_04395</name>
</gene>
<keyword evidence="2" id="KW-1185">Reference proteome</keyword>
<accession>A0ABU7ZX20</accession>
<reference evidence="1 2" key="1">
    <citation type="submission" date="2023-04" db="EMBL/GenBank/DDBJ databases">
        <title>Genomic diversity of scab-causing Streptomyces spp. in the province of Quebec, Canada.</title>
        <authorList>
            <person name="Biessy A."/>
            <person name="Cadieux M."/>
            <person name="Ciotola M."/>
            <person name="Filion M."/>
        </authorList>
    </citation>
    <scope>NUCLEOTIDE SEQUENCE [LARGE SCALE GENOMIC DNA]</scope>
    <source>
        <strain evidence="1 2">B21-103</strain>
    </source>
</reference>
<evidence type="ECO:0000313" key="1">
    <source>
        <dbReference type="EMBL" id="MEH0558509.1"/>
    </source>
</evidence>
<comment type="caution">
    <text evidence="1">The sequence shown here is derived from an EMBL/GenBank/DDBJ whole genome shotgun (WGS) entry which is preliminary data.</text>
</comment>
<name>A0ABU7ZX20_9ACTN</name>
<sequence length="59" mass="6281">MPTSPAVTGSVRSAAVVNEEIRALWQRSGGVLTPEGQREYERLLVEWAAAVRSGVAEAA</sequence>
<evidence type="ECO:0000313" key="2">
    <source>
        <dbReference type="Proteomes" id="UP001382181"/>
    </source>
</evidence>
<organism evidence="1 2">
    <name type="scientific">Streptomyces silvae</name>
    <dbReference type="NCBI Taxonomy" id="2803812"/>
    <lineage>
        <taxon>Bacteria</taxon>
        <taxon>Bacillati</taxon>
        <taxon>Actinomycetota</taxon>
        <taxon>Actinomycetes</taxon>
        <taxon>Kitasatosporales</taxon>
        <taxon>Streptomycetaceae</taxon>
        <taxon>Streptomyces</taxon>
    </lineage>
</organism>
<dbReference type="RefSeq" id="WP_124278257.1">
    <property type="nucleotide sequence ID" value="NZ_JARUMK010000001.1"/>
</dbReference>
<dbReference type="EMBL" id="JARUMK010000001">
    <property type="protein sequence ID" value="MEH0558509.1"/>
    <property type="molecule type" value="Genomic_DNA"/>
</dbReference>
<protein>
    <recommendedName>
        <fullName evidence="3">Integrase</fullName>
    </recommendedName>
</protein>
<proteinExistence type="predicted"/>